<keyword evidence="2" id="KW-1185">Reference proteome</keyword>
<evidence type="ECO:0000313" key="2">
    <source>
        <dbReference type="Proteomes" id="UP001519460"/>
    </source>
</evidence>
<accession>A0ABD0LGP1</accession>
<dbReference type="Proteomes" id="UP001519460">
    <property type="component" value="Unassembled WGS sequence"/>
</dbReference>
<protein>
    <submittedName>
        <fullName evidence="1">Uncharacterized protein</fullName>
    </submittedName>
</protein>
<evidence type="ECO:0000313" key="1">
    <source>
        <dbReference type="EMBL" id="KAK7498129.1"/>
    </source>
</evidence>
<proteinExistence type="predicted"/>
<dbReference type="EMBL" id="JACVVK020000053">
    <property type="protein sequence ID" value="KAK7498129.1"/>
    <property type="molecule type" value="Genomic_DNA"/>
</dbReference>
<dbReference type="AlphaFoldDB" id="A0ABD0LGP1"/>
<reference evidence="1 2" key="1">
    <citation type="journal article" date="2023" name="Sci. Data">
        <title>Genome assembly of the Korean intertidal mud-creeper Batillaria attramentaria.</title>
        <authorList>
            <person name="Patra A.K."/>
            <person name="Ho P.T."/>
            <person name="Jun S."/>
            <person name="Lee S.J."/>
            <person name="Kim Y."/>
            <person name="Won Y.J."/>
        </authorList>
    </citation>
    <scope>NUCLEOTIDE SEQUENCE [LARGE SCALE GENOMIC DNA]</scope>
    <source>
        <strain evidence="1">Wonlab-2016</strain>
    </source>
</reference>
<name>A0ABD0LGP1_9CAEN</name>
<organism evidence="1 2">
    <name type="scientific">Batillaria attramentaria</name>
    <dbReference type="NCBI Taxonomy" id="370345"/>
    <lineage>
        <taxon>Eukaryota</taxon>
        <taxon>Metazoa</taxon>
        <taxon>Spiralia</taxon>
        <taxon>Lophotrochozoa</taxon>
        <taxon>Mollusca</taxon>
        <taxon>Gastropoda</taxon>
        <taxon>Caenogastropoda</taxon>
        <taxon>Sorbeoconcha</taxon>
        <taxon>Cerithioidea</taxon>
        <taxon>Batillariidae</taxon>
        <taxon>Batillaria</taxon>
    </lineage>
</organism>
<sequence length="101" mass="11912">MRLTYRYSTELSQANHNDDIYPVILMKESESWCRRHGKTQTPDQLSAESCFRCYCRPRMQDTETDCRPRLSAVFITIRDRAPLTGAETRRADWLLEQGRPN</sequence>
<gene>
    <name evidence="1" type="ORF">BaRGS_00010717</name>
</gene>
<comment type="caution">
    <text evidence="1">The sequence shown here is derived from an EMBL/GenBank/DDBJ whole genome shotgun (WGS) entry which is preliminary data.</text>
</comment>